<name>A0A6A6N641_HEVBR</name>
<dbReference type="PANTHER" id="PTHR11017">
    <property type="entry name" value="LEUCINE-RICH REPEAT-CONTAINING PROTEIN"/>
    <property type="match status" value="1"/>
</dbReference>
<dbReference type="SUPFAM" id="SSF46785">
    <property type="entry name" value="Winged helix' DNA-binding domain"/>
    <property type="match status" value="1"/>
</dbReference>
<keyword evidence="2" id="KW-0677">Repeat</keyword>
<dbReference type="InterPro" id="IPR044974">
    <property type="entry name" value="Disease_R_plants"/>
</dbReference>
<evidence type="ECO:0000313" key="6">
    <source>
        <dbReference type="Proteomes" id="UP000467840"/>
    </source>
</evidence>
<proteinExistence type="predicted"/>
<keyword evidence="6" id="KW-1185">Reference proteome</keyword>
<dbReference type="GO" id="GO:0006952">
    <property type="term" value="P:defense response"/>
    <property type="evidence" value="ECO:0007669"/>
    <property type="project" value="InterPro"/>
</dbReference>
<evidence type="ECO:0000259" key="3">
    <source>
        <dbReference type="Pfam" id="PF23282"/>
    </source>
</evidence>
<dbReference type="Gene3D" id="3.80.10.10">
    <property type="entry name" value="Ribonuclease Inhibitor"/>
    <property type="match status" value="1"/>
</dbReference>
<dbReference type="PANTHER" id="PTHR11017:SF357">
    <property type="entry name" value="ADP-RIBOSYL CYCLASE_CYCLIC ADP-RIBOSE HYDROLASE"/>
    <property type="match status" value="1"/>
</dbReference>
<organism evidence="5 6">
    <name type="scientific">Hevea brasiliensis</name>
    <name type="common">Para rubber tree</name>
    <name type="synonym">Siphonia brasiliensis</name>
    <dbReference type="NCBI Taxonomy" id="3981"/>
    <lineage>
        <taxon>Eukaryota</taxon>
        <taxon>Viridiplantae</taxon>
        <taxon>Streptophyta</taxon>
        <taxon>Embryophyta</taxon>
        <taxon>Tracheophyta</taxon>
        <taxon>Spermatophyta</taxon>
        <taxon>Magnoliopsida</taxon>
        <taxon>eudicotyledons</taxon>
        <taxon>Gunneridae</taxon>
        <taxon>Pentapetalae</taxon>
        <taxon>rosids</taxon>
        <taxon>fabids</taxon>
        <taxon>Malpighiales</taxon>
        <taxon>Euphorbiaceae</taxon>
        <taxon>Crotonoideae</taxon>
        <taxon>Micrandreae</taxon>
        <taxon>Hevea</taxon>
    </lineage>
</organism>
<dbReference type="InterPro" id="IPR025875">
    <property type="entry name" value="Leu-rich_rpt_4"/>
</dbReference>
<dbReference type="Pfam" id="PF23282">
    <property type="entry name" value="WHD_ROQ1"/>
    <property type="match status" value="1"/>
</dbReference>
<evidence type="ECO:0000259" key="4">
    <source>
        <dbReference type="Pfam" id="PF23598"/>
    </source>
</evidence>
<evidence type="ECO:0008006" key="7">
    <source>
        <dbReference type="Google" id="ProtNLM"/>
    </source>
</evidence>
<keyword evidence="1" id="KW-0433">Leucine-rich repeat</keyword>
<evidence type="ECO:0000256" key="1">
    <source>
        <dbReference type="ARBA" id="ARBA00022614"/>
    </source>
</evidence>
<dbReference type="EMBL" id="JAAGAX010000003">
    <property type="protein sequence ID" value="KAF2319973.1"/>
    <property type="molecule type" value="Genomic_DNA"/>
</dbReference>
<dbReference type="InterPro" id="IPR036390">
    <property type="entry name" value="WH_DNA-bd_sf"/>
</dbReference>
<dbReference type="Pfam" id="PF23598">
    <property type="entry name" value="LRR_14"/>
    <property type="match status" value="1"/>
</dbReference>
<protein>
    <recommendedName>
        <fullName evidence="7">TIR domain-containing protein</fullName>
    </recommendedName>
</protein>
<dbReference type="InterPro" id="IPR055414">
    <property type="entry name" value="LRR_R13L4/SHOC2-like"/>
</dbReference>
<dbReference type="Pfam" id="PF12799">
    <property type="entry name" value="LRR_4"/>
    <property type="match status" value="1"/>
</dbReference>
<reference evidence="5 6" key="1">
    <citation type="journal article" date="2020" name="Mol. Plant">
        <title>The Chromosome-Based Rubber Tree Genome Provides New Insights into Spurge Genome Evolution and Rubber Biosynthesis.</title>
        <authorList>
            <person name="Liu J."/>
            <person name="Shi C."/>
            <person name="Shi C.C."/>
            <person name="Li W."/>
            <person name="Zhang Q.J."/>
            <person name="Zhang Y."/>
            <person name="Li K."/>
            <person name="Lu H.F."/>
            <person name="Shi C."/>
            <person name="Zhu S.T."/>
            <person name="Xiao Z.Y."/>
            <person name="Nan H."/>
            <person name="Yue Y."/>
            <person name="Zhu X.G."/>
            <person name="Wu Y."/>
            <person name="Hong X.N."/>
            <person name="Fan G.Y."/>
            <person name="Tong Y."/>
            <person name="Zhang D."/>
            <person name="Mao C.L."/>
            <person name="Liu Y.L."/>
            <person name="Hao S.J."/>
            <person name="Liu W.Q."/>
            <person name="Lv M.Q."/>
            <person name="Zhang H.B."/>
            <person name="Liu Y."/>
            <person name="Hu-Tang G.R."/>
            <person name="Wang J.P."/>
            <person name="Wang J.H."/>
            <person name="Sun Y.H."/>
            <person name="Ni S.B."/>
            <person name="Chen W.B."/>
            <person name="Zhang X.C."/>
            <person name="Jiao Y.N."/>
            <person name="Eichler E.E."/>
            <person name="Li G.H."/>
            <person name="Liu X."/>
            <person name="Gao L.Z."/>
        </authorList>
    </citation>
    <scope>NUCLEOTIDE SEQUENCE [LARGE SCALE GENOMIC DNA]</scope>
    <source>
        <strain evidence="6">cv. GT1</strain>
        <tissue evidence="5">Leaf</tissue>
    </source>
</reference>
<evidence type="ECO:0000313" key="5">
    <source>
        <dbReference type="EMBL" id="KAF2319973.1"/>
    </source>
</evidence>
<evidence type="ECO:0000256" key="2">
    <source>
        <dbReference type="ARBA" id="ARBA00022737"/>
    </source>
</evidence>
<accession>A0A6A6N641</accession>
<dbReference type="SUPFAM" id="SSF52058">
    <property type="entry name" value="L domain-like"/>
    <property type="match status" value="1"/>
</dbReference>
<comment type="caution">
    <text evidence="5">The sequence shown here is derived from an EMBL/GenBank/DDBJ whole genome shotgun (WGS) entry which is preliminary data.</text>
</comment>
<feature type="domain" description="Disease resistance protein Roq1-like winged-helix" evidence="3">
    <location>
        <begin position="18"/>
        <end position="67"/>
    </location>
</feature>
<dbReference type="InterPro" id="IPR058192">
    <property type="entry name" value="WHD_ROQ1-like"/>
</dbReference>
<dbReference type="InterPro" id="IPR032675">
    <property type="entry name" value="LRR_dom_sf"/>
</dbReference>
<feature type="domain" description="Disease resistance R13L4/SHOC-2-like LRR" evidence="4">
    <location>
        <begin position="165"/>
        <end position="240"/>
    </location>
</feature>
<gene>
    <name evidence="5" type="ORF">GH714_021379</name>
</gene>
<dbReference type="AlphaFoldDB" id="A0A6A6N641"/>
<dbReference type="Proteomes" id="UP000467840">
    <property type="component" value="Chromosome 10"/>
</dbReference>
<sequence>MNRKYFLILHVSSKGNKDEVERKLKAFGFYPESGIPRLIEKYLITVSNNRVDMHDLLEQMGKDIVNEECKQPGGRSRLWNYEDIDHVLTTETPLENLKLMDLSLCCRLERIPNLSSIAPNVEFLYLEGCLSLVEIPSLQNLSKLTELYLNGSNKIKDCPEIPCNIRILKLDGTGIEQLPSSIKHLSQLVILSLYECTALESLPSSIGNLKRLEELHLSECLRLVTIPSSIGELKCLEKLFLPNCSNLASLPESIKQLSKLKLLDLRDCESLKSLPELLSCLELLDATDCLSLESASISFNFLEHEDENEEADKSEHENEEAHKSESEDCKFLNFNTCVKLNKKVMEDVFEAHLLGQKVTLLMAGGEVPERMRYKNKGSSLSFKLDLRHLIAFSFCVVFRPTDLIDFRRFEVDFICESGNRRERNAFNLFSDKDVANWNGYHVALSSAALLSFERGKTIQENN</sequence>